<dbReference type="PANTHER" id="PTHR42878">
    <property type="entry name" value="TWO-COMPONENT HISTIDINE KINASE"/>
    <property type="match status" value="1"/>
</dbReference>
<evidence type="ECO:0000256" key="4">
    <source>
        <dbReference type="ARBA" id="ARBA00022741"/>
    </source>
</evidence>
<dbReference type="GO" id="GO:0020037">
    <property type="term" value="F:heme binding"/>
    <property type="evidence" value="ECO:0007669"/>
    <property type="project" value="InterPro"/>
</dbReference>
<dbReference type="EC" id="2.7.13.3" evidence="2"/>
<dbReference type="InterPro" id="IPR012292">
    <property type="entry name" value="Globin/Proto"/>
</dbReference>
<dbReference type="AlphaFoldDB" id="A0A7C4AI71"/>
<dbReference type="EMBL" id="DSRP01000736">
    <property type="protein sequence ID" value="HGG93378.1"/>
    <property type="molecule type" value="Genomic_DNA"/>
</dbReference>
<dbReference type="InterPro" id="IPR036097">
    <property type="entry name" value="HisK_dim/P_sf"/>
</dbReference>
<keyword evidence="3" id="KW-0808">Transferase</keyword>
<keyword evidence="7" id="KW-0902">Two-component regulatory system</keyword>
<keyword evidence="4" id="KW-0547">Nucleotide-binding</keyword>
<dbReference type="PANTHER" id="PTHR42878:SF7">
    <property type="entry name" value="SENSOR HISTIDINE KINASE GLRK"/>
    <property type="match status" value="1"/>
</dbReference>
<dbReference type="SUPFAM" id="SSF47384">
    <property type="entry name" value="Homodimeric domain of signal transducing histidine kinase"/>
    <property type="match status" value="1"/>
</dbReference>
<keyword evidence="6" id="KW-0067">ATP-binding</keyword>
<dbReference type="InterPro" id="IPR050351">
    <property type="entry name" value="BphY/WalK/GraS-like"/>
</dbReference>
<dbReference type="Gene3D" id="3.30.565.10">
    <property type="entry name" value="Histidine kinase-like ATPase, C-terminal domain"/>
    <property type="match status" value="1"/>
</dbReference>
<dbReference type="GO" id="GO:0000155">
    <property type="term" value="F:phosphorelay sensor kinase activity"/>
    <property type="evidence" value="ECO:0007669"/>
    <property type="project" value="InterPro"/>
</dbReference>
<dbReference type="Pfam" id="PF00512">
    <property type="entry name" value="HisKA"/>
    <property type="match status" value="1"/>
</dbReference>
<keyword evidence="5" id="KW-0418">Kinase</keyword>
<dbReference type="InterPro" id="IPR036890">
    <property type="entry name" value="HATPase_C_sf"/>
</dbReference>
<dbReference type="InterPro" id="IPR003661">
    <property type="entry name" value="HisK_dim/P_dom"/>
</dbReference>
<accession>A0A7C4AI71</accession>
<dbReference type="GO" id="GO:0005524">
    <property type="term" value="F:ATP binding"/>
    <property type="evidence" value="ECO:0007669"/>
    <property type="project" value="UniProtKB-KW"/>
</dbReference>
<dbReference type="InterPro" id="IPR039379">
    <property type="entry name" value="Protoglobin_sensor_dom"/>
</dbReference>
<name>A0A7C4AI71_9BACT</name>
<dbReference type="GO" id="GO:0030295">
    <property type="term" value="F:protein kinase activator activity"/>
    <property type="evidence" value="ECO:0007669"/>
    <property type="project" value="TreeGrafter"/>
</dbReference>
<evidence type="ECO:0000256" key="7">
    <source>
        <dbReference type="ARBA" id="ARBA00023012"/>
    </source>
</evidence>
<dbReference type="CDD" id="cd01068">
    <property type="entry name" value="globin_sensor"/>
    <property type="match status" value="1"/>
</dbReference>
<comment type="caution">
    <text evidence="9">The sequence shown here is derived from an EMBL/GenBank/DDBJ whole genome shotgun (WGS) entry which is preliminary data.</text>
</comment>
<dbReference type="Pfam" id="PF02518">
    <property type="entry name" value="HATPase_c"/>
    <property type="match status" value="1"/>
</dbReference>
<dbReference type="InterPro" id="IPR005467">
    <property type="entry name" value="His_kinase_dom"/>
</dbReference>
<protein>
    <recommendedName>
        <fullName evidence="2">histidine kinase</fullName>
        <ecNumber evidence="2">2.7.13.3</ecNumber>
    </recommendedName>
</protein>
<dbReference type="SMART" id="SM00388">
    <property type="entry name" value="HisKA"/>
    <property type="match status" value="1"/>
</dbReference>
<feature type="domain" description="Histidine kinase" evidence="8">
    <location>
        <begin position="169"/>
        <end position="382"/>
    </location>
</feature>
<sequence length="384" mass="41839">MAFLPMPQERFALFSELLGLTAPTASGPDRWAEAFLPHADALAKRIEAFVLTRPQLRIILQNQPEGRLAANWRGWYTLLFTAGVGKELMDHVWSSGQAHVIHNVDHRYVNLAYNLARAFLHETAMAHLPLEEQPVAMCAMDRAVDLCLLVETDAYVSFATQCELEVIQGISHQVRNPVAVIGGNARRLLKNNISPADIRESAEVILSEAVRLERMAKNVNAYMDVTQHQAAVTRTELAPLLKAAAHKARIAEKLPEDVFRVYIDPQAAVLSGDPMELCILFSCLLENAFQFADSQAPNVSVTAVPSPGRDGFATITIINNGVSFDLGTTGKAFSPFHSSSPTATGFGLPMARVIASKYFGNITLAPLPGHGTRCVVTLPLYTGG</sequence>
<reference evidence="9" key="1">
    <citation type="journal article" date="2020" name="mSystems">
        <title>Genome- and Community-Level Interaction Insights into Carbon Utilization and Element Cycling Functions of Hydrothermarchaeota in Hydrothermal Sediment.</title>
        <authorList>
            <person name="Zhou Z."/>
            <person name="Liu Y."/>
            <person name="Xu W."/>
            <person name="Pan J."/>
            <person name="Luo Z.H."/>
            <person name="Li M."/>
        </authorList>
    </citation>
    <scope>NUCLEOTIDE SEQUENCE [LARGE SCALE GENOMIC DNA]</scope>
    <source>
        <strain evidence="9">SpSt-413</strain>
    </source>
</reference>
<gene>
    <name evidence="9" type="ORF">ENR59_10580</name>
</gene>
<dbReference type="CDD" id="cd00082">
    <property type="entry name" value="HisKA"/>
    <property type="match status" value="1"/>
</dbReference>
<dbReference type="Gene3D" id="1.10.490.10">
    <property type="entry name" value="Globins"/>
    <property type="match status" value="1"/>
</dbReference>
<evidence type="ECO:0000313" key="9">
    <source>
        <dbReference type="EMBL" id="HGG93378.1"/>
    </source>
</evidence>
<dbReference type="SMART" id="SM00387">
    <property type="entry name" value="HATPase_c"/>
    <property type="match status" value="1"/>
</dbReference>
<evidence type="ECO:0000259" key="8">
    <source>
        <dbReference type="PROSITE" id="PS50109"/>
    </source>
</evidence>
<comment type="catalytic activity">
    <reaction evidence="1">
        <text>ATP + protein L-histidine = ADP + protein N-phospho-L-histidine.</text>
        <dbReference type="EC" id="2.7.13.3"/>
    </reaction>
</comment>
<evidence type="ECO:0000256" key="5">
    <source>
        <dbReference type="ARBA" id="ARBA00022777"/>
    </source>
</evidence>
<proteinExistence type="predicted"/>
<dbReference type="GO" id="GO:0007234">
    <property type="term" value="P:osmosensory signaling via phosphorelay pathway"/>
    <property type="evidence" value="ECO:0007669"/>
    <property type="project" value="TreeGrafter"/>
</dbReference>
<dbReference type="InterPro" id="IPR003594">
    <property type="entry name" value="HATPase_dom"/>
</dbReference>
<dbReference type="PROSITE" id="PS50109">
    <property type="entry name" value="HIS_KIN"/>
    <property type="match status" value="1"/>
</dbReference>
<evidence type="ECO:0000256" key="2">
    <source>
        <dbReference type="ARBA" id="ARBA00012438"/>
    </source>
</evidence>
<dbReference type="SUPFAM" id="SSF55874">
    <property type="entry name" value="ATPase domain of HSP90 chaperone/DNA topoisomerase II/histidine kinase"/>
    <property type="match status" value="1"/>
</dbReference>
<organism evidence="9">
    <name type="scientific">Fundidesulfovibrio putealis</name>
    <dbReference type="NCBI Taxonomy" id="270496"/>
    <lineage>
        <taxon>Bacteria</taxon>
        <taxon>Pseudomonadati</taxon>
        <taxon>Thermodesulfobacteriota</taxon>
        <taxon>Desulfovibrionia</taxon>
        <taxon>Desulfovibrionales</taxon>
        <taxon>Desulfovibrionaceae</taxon>
        <taxon>Fundidesulfovibrio</taxon>
    </lineage>
</organism>
<dbReference type="GO" id="GO:0019825">
    <property type="term" value="F:oxygen binding"/>
    <property type="evidence" value="ECO:0007669"/>
    <property type="project" value="InterPro"/>
</dbReference>
<evidence type="ECO:0000256" key="1">
    <source>
        <dbReference type="ARBA" id="ARBA00000085"/>
    </source>
</evidence>
<dbReference type="GO" id="GO:0000156">
    <property type="term" value="F:phosphorelay response regulator activity"/>
    <property type="evidence" value="ECO:0007669"/>
    <property type="project" value="TreeGrafter"/>
</dbReference>
<evidence type="ECO:0000256" key="3">
    <source>
        <dbReference type="ARBA" id="ARBA00022679"/>
    </source>
</evidence>
<evidence type="ECO:0000256" key="6">
    <source>
        <dbReference type="ARBA" id="ARBA00022840"/>
    </source>
</evidence>
<dbReference type="Gene3D" id="1.10.287.130">
    <property type="match status" value="1"/>
</dbReference>